<gene>
    <name evidence="1" type="ORF">KOR42_06060</name>
</gene>
<comment type="caution">
    <text evidence="1">The sequence shown here is derived from an EMBL/GenBank/DDBJ whole genome shotgun (WGS) entry which is preliminary data.</text>
</comment>
<evidence type="ECO:0000313" key="2">
    <source>
        <dbReference type="Proteomes" id="UP000317243"/>
    </source>
</evidence>
<sequence>MAAVTENKIIVASRHHGSRVGYKAAAEYLYAGTLAFLDATTGFLTGNDNAGANKLAGVVAEECDNSGGSAGDLSCEVYTRGEFELVGSSFAQGSVGDKVYGIDNYTIQASSSSATLVGHVTEFISATNVMVDIAAGVLA</sequence>
<reference evidence="1 2" key="1">
    <citation type="submission" date="2019-02" db="EMBL/GenBank/DDBJ databases">
        <title>Deep-cultivation of Planctomycetes and their phenomic and genomic characterization uncovers novel biology.</title>
        <authorList>
            <person name="Wiegand S."/>
            <person name="Jogler M."/>
            <person name="Boedeker C."/>
            <person name="Pinto D."/>
            <person name="Vollmers J."/>
            <person name="Rivas-Marin E."/>
            <person name="Kohn T."/>
            <person name="Peeters S.H."/>
            <person name="Heuer A."/>
            <person name="Rast P."/>
            <person name="Oberbeckmann S."/>
            <person name="Bunk B."/>
            <person name="Jeske O."/>
            <person name="Meyerdierks A."/>
            <person name="Storesund J.E."/>
            <person name="Kallscheuer N."/>
            <person name="Luecker S."/>
            <person name="Lage O.M."/>
            <person name="Pohl T."/>
            <person name="Merkel B.J."/>
            <person name="Hornburger P."/>
            <person name="Mueller R.-W."/>
            <person name="Bruemmer F."/>
            <person name="Labrenz M."/>
            <person name="Spormann A.M."/>
            <person name="Op Den Camp H."/>
            <person name="Overmann J."/>
            <person name="Amann R."/>
            <person name="Jetten M.S.M."/>
            <person name="Mascher T."/>
            <person name="Medema M.H."/>
            <person name="Devos D.P."/>
            <person name="Kaster A.-K."/>
            <person name="Ovreas L."/>
            <person name="Rohde M."/>
            <person name="Galperin M.Y."/>
            <person name="Jogler C."/>
        </authorList>
    </citation>
    <scope>NUCLEOTIDE SEQUENCE [LARGE SCALE GENOMIC DNA]</scope>
    <source>
        <strain evidence="1 2">KOR42</strain>
    </source>
</reference>
<evidence type="ECO:0000313" key="1">
    <source>
        <dbReference type="EMBL" id="TWT57248.1"/>
    </source>
</evidence>
<keyword evidence="2" id="KW-1185">Reference proteome</keyword>
<accession>A0A5C5X374</accession>
<dbReference type="RefSeq" id="WP_146507104.1">
    <property type="nucleotide sequence ID" value="NZ_SIHI01000001.1"/>
</dbReference>
<organism evidence="1 2">
    <name type="scientific">Thalassoglobus neptunius</name>
    <dbReference type="NCBI Taxonomy" id="1938619"/>
    <lineage>
        <taxon>Bacteria</taxon>
        <taxon>Pseudomonadati</taxon>
        <taxon>Planctomycetota</taxon>
        <taxon>Planctomycetia</taxon>
        <taxon>Planctomycetales</taxon>
        <taxon>Planctomycetaceae</taxon>
        <taxon>Thalassoglobus</taxon>
    </lineage>
</organism>
<protein>
    <submittedName>
        <fullName evidence="1">Uncharacterized protein</fullName>
    </submittedName>
</protein>
<dbReference type="Proteomes" id="UP000317243">
    <property type="component" value="Unassembled WGS sequence"/>
</dbReference>
<proteinExistence type="predicted"/>
<name>A0A5C5X374_9PLAN</name>
<dbReference type="AlphaFoldDB" id="A0A5C5X374"/>
<dbReference type="EMBL" id="SIHI01000001">
    <property type="protein sequence ID" value="TWT57248.1"/>
    <property type="molecule type" value="Genomic_DNA"/>
</dbReference>